<reference evidence="1 2" key="1">
    <citation type="submission" date="2020-08" db="EMBL/GenBank/DDBJ databases">
        <title>Cohnella phylogeny.</title>
        <authorList>
            <person name="Dunlap C."/>
        </authorList>
    </citation>
    <scope>NUCLEOTIDE SEQUENCE [LARGE SCALE GENOMIC DNA]</scope>
    <source>
        <strain evidence="1 2">DSM 28246</strain>
    </source>
</reference>
<name>A0A7X0RXR6_9BACL</name>
<comment type="caution">
    <text evidence="1">The sequence shown here is derived from an EMBL/GenBank/DDBJ whole genome shotgun (WGS) entry which is preliminary data.</text>
</comment>
<organism evidence="1 2">
    <name type="scientific">Cohnella nanjingensis</name>
    <dbReference type="NCBI Taxonomy" id="1387779"/>
    <lineage>
        <taxon>Bacteria</taxon>
        <taxon>Bacillati</taxon>
        <taxon>Bacillota</taxon>
        <taxon>Bacilli</taxon>
        <taxon>Bacillales</taxon>
        <taxon>Paenibacillaceae</taxon>
        <taxon>Cohnella</taxon>
    </lineage>
</organism>
<evidence type="ECO:0000313" key="2">
    <source>
        <dbReference type="Proteomes" id="UP000547209"/>
    </source>
</evidence>
<gene>
    <name evidence="1" type="ORF">H7C19_33665</name>
</gene>
<dbReference type="AlphaFoldDB" id="A0A7X0RXR6"/>
<keyword evidence="2" id="KW-1185">Reference proteome</keyword>
<accession>A0A7X0RXR6</accession>
<proteinExistence type="predicted"/>
<protein>
    <submittedName>
        <fullName evidence="1">Uncharacterized protein</fullName>
    </submittedName>
</protein>
<sequence>MMNNLRLHETLAASHAAFFWSYRIEKLRAFSVLRMTFDKNVSPSSEKTA</sequence>
<dbReference type="EMBL" id="JACJVP010000087">
    <property type="protein sequence ID" value="MBB6675621.1"/>
    <property type="molecule type" value="Genomic_DNA"/>
</dbReference>
<evidence type="ECO:0000313" key="1">
    <source>
        <dbReference type="EMBL" id="MBB6675621.1"/>
    </source>
</evidence>
<dbReference type="Proteomes" id="UP000547209">
    <property type="component" value="Unassembled WGS sequence"/>
</dbReference>